<proteinExistence type="inferred from homology"/>
<dbReference type="SUPFAM" id="SSF55961">
    <property type="entry name" value="Bet v1-like"/>
    <property type="match status" value="1"/>
</dbReference>
<evidence type="ECO:0000256" key="1">
    <source>
        <dbReference type="ARBA" id="ARBA00006817"/>
    </source>
</evidence>
<dbReference type="CDD" id="cd08891">
    <property type="entry name" value="SRPBCC_CalC"/>
    <property type="match status" value="1"/>
</dbReference>
<keyword evidence="4" id="KW-1185">Reference proteome</keyword>
<dbReference type="Gene3D" id="3.30.530.20">
    <property type="match status" value="1"/>
</dbReference>
<dbReference type="Pfam" id="PF08327">
    <property type="entry name" value="AHSA1"/>
    <property type="match status" value="1"/>
</dbReference>
<organism evidence="3 4">
    <name type="scientific">Actinomycetospora lemnae</name>
    <dbReference type="NCBI Taxonomy" id="3019891"/>
    <lineage>
        <taxon>Bacteria</taxon>
        <taxon>Bacillati</taxon>
        <taxon>Actinomycetota</taxon>
        <taxon>Actinomycetes</taxon>
        <taxon>Pseudonocardiales</taxon>
        <taxon>Pseudonocardiaceae</taxon>
        <taxon>Actinomycetospora</taxon>
    </lineage>
</organism>
<sequence length="162" mass="17843">MTTPIPSIEGKTTVNVARERAFELFTGHFGAWWPRQYHIGSVEVADVILEPHEGGRWFERGVDGSECDWGRVLTWEAPERIVFTWQIGGDWQFDPDPAHASEIEVRFHADGPEQTTIEVEQRHFERLVGGEGVHGAIEHGGGGWVALLAAYSGLVAGEAGPA</sequence>
<dbReference type="Proteomes" id="UP001300763">
    <property type="component" value="Unassembled WGS sequence"/>
</dbReference>
<evidence type="ECO:0000313" key="4">
    <source>
        <dbReference type="Proteomes" id="UP001300763"/>
    </source>
</evidence>
<protein>
    <submittedName>
        <fullName evidence="3">SRPBCC family protein</fullName>
    </submittedName>
</protein>
<accession>A0ABT5T238</accession>
<feature type="domain" description="Activator of Hsp90 ATPase homologue 1/2-like C-terminal" evidence="2">
    <location>
        <begin position="16"/>
        <end position="131"/>
    </location>
</feature>
<dbReference type="InterPro" id="IPR023393">
    <property type="entry name" value="START-like_dom_sf"/>
</dbReference>
<dbReference type="InterPro" id="IPR013538">
    <property type="entry name" value="ASHA1/2-like_C"/>
</dbReference>
<dbReference type="RefSeq" id="WP_274203597.1">
    <property type="nucleotide sequence ID" value="NZ_JAQZAO010000018.1"/>
</dbReference>
<evidence type="ECO:0000313" key="3">
    <source>
        <dbReference type="EMBL" id="MDD7969069.1"/>
    </source>
</evidence>
<dbReference type="EMBL" id="JAQZAO010000018">
    <property type="protein sequence ID" value="MDD7969069.1"/>
    <property type="molecule type" value="Genomic_DNA"/>
</dbReference>
<name>A0ABT5T238_9PSEU</name>
<reference evidence="3 4" key="1">
    <citation type="submission" date="2023-02" db="EMBL/GenBank/DDBJ databases">
        <title>Genome sequencing required for Actinomycetospora new species description.</title>
        <authorList>
            <person name="Saimee Y."/>
            <person name="Duangmal K."/>
        </authorList>
    </citation>
    <scope>NUCLEOTIDE SEQUENCE [LARGE SCALE GENOMIC DNA]</scope>
    <source>
        <strain evidence="3 4">DW7H6</strain>
    </source>
</reference>
<comment type="caution">
    <text evidence="3">The sequence shown here is derived from an EMBL/GenBank/DDBJ whole genome shotgun (WGS) entry which is preliminary data.</text>
</comment>
<gene>
    <name evidence="3" type="ORF">PGB27_27315</name>
</gene>
<comment type="similarity">
    <text evidence="1">Belongs to the AHA1 family.</text>
</comment>
<evidence type="ECO:0000259" key="2">
    <source>
        <dbReference type="Pfam" id="PF08327"/>
    </source>
</evidence>